<evidence type="ECO:0000256" key="3">
    <source>
        <dbReference type="ARBA" id="ARBA00023150"/>
    </source>
</evidence>
<feature type="active site" evidence="4">
    <location>
        <position position="398"/>
    </location>
</feature>
<evidence type="ECO:0000256" key="1">
    <source>
        <dbReference type="ARBA" id="ARBA00022679"/>
    </source>
</evidence>
<feature type="compositionally biased region" description="Basic residues" evidence="5">
    <location>
        <begin position="636"/>
        <end position="647"/>
    </location>
</feature>
<proteinExistence type="inferred from homology"/>
<dbReference type="GO" id="GO:0030151">
    <property type="term" value="F:molybdenum ion binding"/>
    <property type="evidence" value="ECO:0007669"/>
    <property type="project" value="UniProtKB-UniRule"/>
</dbReference>
<dbReference type="InterPro" id="IPR000192">
    <property type="entry name" value="Aminotrans_V_dom"/>
</dbReference>
<keyword evidence="8" id="KW-1185">Reference proteome</keyword>
<keyword evidence="1 4" id="KW-0808">Transferase</keyword>
<protein>
    <recommendedName>
        <fullName evidence="4">Molybdenum cofactor sulfurase</fullName>
        <shortName evidence="4">MCS</shortName>
        <shortName evidence="4">MOS</shortName>
        <shortName evidence="4">MoCo sulfurase</shortName>
        <ecNumber evidence="4">2.8.1.9</ecNumber>
    </recommendedName>
    <alternativeName>
        <fullName evidence="4">Molybdenum cofactor sulfurtransferase</fullName>
    </alternativeName>
</protein>
<evidence type="ECO:0000256" key="4">
    <source>
        <dbReference type="HAMAP-Rule" id="MF_03050"/>
    </source>
</evidence>
<feature type="modified residue" description="N6-(pyridoxal phosphate)lysine" evidence="4">
    <location>
        <position position="235"/>
    </location>
</feature>
<sequence>MSSTMAEHQAAYNSRIEELRSKEFPMIQGDVYLDHAGTTLYPKSLMDCFVADMTTNLYGNPHSASISSQRSTTRIDDIRLAALRFFSADPADFDLVFVANATAGIKLVADAFRAAPEGFHFLYHQASHTSVVGVREEAKTSRCLSNHEATTWVSGTSSQNEAGQGVPTLFAYPAQSNMDGQKFPLDWSTKARQVGREAGGQVFTLLDAAALVATSPLDLANVDAAPDFLVLSFNKVFGFPNLGALIIRRQAYPCFQHRKYFGGGTVDMVLSIGEQWHSVKSTRPHEALEDGTLPLHNILALGHAVRLHRELFGPMQEVAAHTMFLRQHLSSRLCALHHTGSGLPVCTMYSGEDPGDGTYHGPTLAFNIRDATGAWVSTAEFEKLAVLKHFHIRTGGLCNPGGIAAALQLQPWELKQNFSEGFRCDNGNDIMKGKPTGVIRVSLGAMSTISDVDRFADFVEEFYATSSDTITPGLSAATPKLSGLYVDHLVVYPIKSCGGFRVSAETTWEVRREGLAWDREWCLVHLGTGQALSQKRYPRMALIKPSLDLVQGKLNITYVCPKSPNDVRVLSVPLSTDATAFKTITPGCAASSRVCGENVLARIYAADEINDFFSGILETPCALARFPAGGAGQSMRHAKAHLQKHQRSTAPKAASQAGVDTPPDSDNEVDKPKILLSNESPILAISLKSLDALNSEIVRSGRGSPVSAEVFRANVVIGHSSSDKTSFLPAYDEDHWSTIAIGSHRFRMMGSCRRCHMVCINQSTAEKTDEPFITLTKTRKFDGKVFFGTHMCWTPRRMDDPLPARIQVGEAVIVDP</sequence>
<dbReference type="SUPFAM" id="SSF141673">
    <property type="entry name" value="MOSC N-terminal domain-like"/>
    <property type="match status" value="1"/>
</dbReference>
<evidence type="ECO:0000313" key="8">
    <source>
        <dbReference type="Proteomes" id="UP000756346"/>
    </source>
</evidence>
<organism evidence="7 8">
    <name type="scientific">Microdochium trichocladiopsis</name>
    <dbReference type="NCBI Taxonomy" id="1682393"/>
    <lineage>
        <taxon>Eukaryota</taxon>
        <taxon>Fungi</taxon>
        <taxon>Dikarya</taxon>
        <taxon>Ascomycota</taxon>
        <taxon>Pezizomycotina</taxon>
        <taxon>Sordariomycetes</taxon>
        <taxon>Xylariomycetidae</taxon>
        <taxon>Xylariales</taxon>
        <taxon>Microdochiaceae</taxon>
        <taxon>Microdochium</taxon>
    </lineage>
</organism>
<evidence type="ECO:0000259" key="6">
    <source>
        <dbReference type="PROSITE" id="PS51340"/>
    </source>
</evidence>
<comment type="caution">
    <text evidence="7">The sequence shown here is derived from an EMBL/GenBank/DDBJ whole genome shotgun (WGS) entry which is preliminary data.</text>
</comment>
<comment type="function">
    <text evidence="4">Sulfurates the molybdenum cofactor. Sulfation of molybdenum is essential for xanthine dehydrogenase (XDH) and aldehyde oxidase (ADO) enzymes in which molybdenum cofactor is liganded by 1 oxygen and 1 sulfur atom in active form.</text>
</comment>
<dbReference type="InterPro" id="IPR005302">
    <property type="entry name" value="MoCF_Sase_C"/>
</dbReference>
<dbReference type="GO" id="GO:0006777">
    <property type="term" value="P:Mo-molybdopterin cofactor biosynthetic process"/>
    <property type="evidence" value="ECO:0007669"/>
    <property type="project" value="UniProtKB-UniRule"/>
</dbReference>
<feature type="domain" description="MOSC" evidence="6">
    <location>
        <begin position="652"/>
        <end position="815"/>
    </location>
</feature>
<dbReference type="GO" id="GO:0008265">
    <property type="term" value="F:molybdenum cofactor sulfurtransferase activity"/>
    <property type="evidence" value="ECO:0007669"/>
    <property type="project" value="UniProtKB-UniRule"/>
</dbReference>
<keyword evidence="2 4" id="KW-0663">Pyridoxal phosphate</keyword>
<dbReference type="InterPro" id="IPR015424">
    <property type="entry name" value="PyrdxlP-dep_Trfase"/>
</dbReference>
<comment type="catalytic activity">
    <reaction evidence="4">
        <text>Mo-molybdopterin + L-cysteine + AH2 = thio-Mo-molybdopterin + L-alanine + A + H2O</text>
        <dbReference type="Rhea" id="RHEA:42636"/>
        <dbReference type="ChEBI" id="CHEBI:13193"/>
        <dbReference type="ChEBI" id="CHEBI:15377"/>
        <dbReference type="ChEBI" id="CHEBI:17499"/>
        <dbReference type="ChEBI" id="CHEBI:35235"/>
        <dbReference type="ChEBI" id="CHEBI:57972"/>
        <dbReference type="ChEBI" id="CHEBI:71302"/>
        <dbReference type="ChEBI" id="CHEBI:82685"/>
        <dbReference type="EC" id="2.8.1.9"/>
    </reaction>
</comment>
<dbReference type="OrthoDB" id="10264306at2759"/>
<evidence type="ECO:0000256" key="5">
    <source>
        <dbReference type="SAM" id="MobiDB-lite"/>
    </source>
</evidence>
<dbReference type="EC" id="2.8.1.9" evidence="4"/>
<reference evidence="7" key="1">
    <citation type="journal article" date="2021" name="Nat. Commun.">
        <title>Genetic determinants of endophytism in the Arabidopsis root mycobiome.</title>
        <authorList>
            <person name="Mesny F."/>
            <person name="Miyauchi S."/>
            <person name="Thiergart T."/>
            <person name="Pickel B."/>
            <person name="Atanasova L."/>
            <person name="Karlsson M."/>
            <person name="Huettel B."/>
            <person name="Barry K.W."/>
            <person name="Haridas S."/>
            <person name="Chen C."/>
            <person name="Bauer D."/>
            <person name="Andreopoulos W."/>
            <person name="Pangilinan J."/>
            <person name="LaButti K."/>
            <person name="Riley R."/>
            <person name="Lipzen A."/>
            <person name="Clum A."/>
            <person name="Drula E."/>
            <person name="Henrissat B."/>
            <person name="Kohler A."/>
            <person name="Grigoriev I.V."/>
            <person name="Martin F.M."/>
            <person name="Hacquard S."/>
        </authorList>
    </citation>
    <scope>NUCLEOTIDE SEQUENCE</scope>
    <source>
        <strain evidence="7">MPI-CAGE-CH-0230</strain>
    </source>
</reference>
<dbReference type="PROSITE" id="PS51340">
    <property type="entry name" value="MOSC"/>
    <property type="match status" value="1"/>
</dbReference>
<dbReference type="InterPro" id="IPR028886">
    <property type="entry name" value="MoCo_sulfurase"/>
</dbReference>
<comment type="cofactor">
    <cofactor evidence="4">
        <name>pyridoxal 5'-phosphate</name>
        <dbReference type="ChEBI" id="CHEBI:597326"/>
    </cofactor>
</comment>
<dbReference type="HAMAP" id="MF_03050">
    <property type="entry name" value="MOCOS"/>
    <property type="match status" value="1"/>
</dbReference>
<dbReference type="Gene3D" id="3.40.640.10">
    <property type="entry name" value="Type I PLP-dependent aspartate aminotransferase-like (Major domain)"/>
    <property type="match status" value="1"/>
</dbReference>
<dbReference type="PANTHER" id="PTHR14237:SF80">
    <property type="entry name" value="MOLYBDENUM COFACTOR SULFURASE"/>
    <property type="match status" value="1"/>
</dbReference>
<dbReference type="PANTHER" id="PTHR14237">
    <property type="entry name" value="MOLYBDOPTERIN COFACTOR SULFURASE MOSC"/>
    <property type="match status" value="1"/>
</dbReference>
<dbReference type="GO" id="GO:0030170">
    <property type="term" value="F:pyridoxal phosphate binding"/>
    <property type="evidence" value="ECO:0007669"/>
    <property type="project" value="UniProtKB-UniRule"/>
</dbReference>
<dbReference type="Pfam" id="PF00266">
    <property type="entry name" value="Aminotran_5"/>
    <property type="match status" value="1"/>
</dbReference>
<gene>
    <name evidence="4" type="primary">hxB</name>
    <name evidence="7" type="ORF">B0I36DRAFT_317074</name>
</gene>
<dbReference type="GO" id="GO:0016829">
    <property type="term" value="F:lyase activity"/>
    <property type="evidence" value="ECO:0007669"/>
    <property type="project" value="UniProtKB-UniRule"/>
</dbReference>
<dbReference type="Pfam" id="PF03473">
    <property type="entry name" value="MOSC"/>
    <property type="match status" value="1"/>
</dbReference>
<accession>A0A9P9BQG1</accession>
<dbReference type="InterPro" id="IPR005303">
    <property type="entry name" value="MOCOS_middle"/>
</dbReference>
<dbReference type="Proteomes" id="UP000756346">
    <property type="component" value="Unassembled WGS sequence"/>
</dbReference>
<dbReference type="InterPro" id="IPR015421">
    <property type="entry name" value="PyrdxlP-dep_Trfase_major"/>
</dbReference>
<dbReference type="SUPFAM" id="SSF53383">
    <property type="entry name" value="PLP-dependent transferases"/>
    <property type="match status" value="1"/>
</dbReference>
<keyword evidence="3 4" id="KW-0501">Molybdenum cofactor biosynthesis</keyword>
<evidence type="ECO:0000256" key="2">
    <source>
        <dbReference type="ARBA" id="ARBA00022898"/>
    </source>
</evidence>
<dbReference type="AlphaFoldDB" id="A0A9P9BQG1"/>
<dbReference type="EMBL" id="JAGTJQ010000003">
    <property type="protein sequence ID" value="KAH7034843.1"/>
    <property type="molecule type" value="Genomic_DNA"/>
</dbReference>
<comment type="similarity">
    <text evidence="4">Belongs to the class-V pyridoxal-phosphate-dependent aminotransferase family. MOCOS subfamily.</text>
</comment>
<feature type="region of interest" description="Disordered" evidence="5">
    <location>
        <begin position="635"/>
        <end position="671"/>
    </location>
</feature>
<evidence type="ECO:0000313" key="7">
    <source>
        <dbReference type="EMBL" id="KAH7034843.1"/>
    </source>
</evidence>
<dbReference type="Pfam" id="PF03476">
    <property type="entry name" value="MOSC_N"/>
    <property type="match status" value="1"/>
</dbReference>
<name>A0A9P9BQG1_9PEZI</name>